<dbReference type="SUPFAM" id="SSF51215">
    <property type="entry name" value="Regulatory protein AraC"/>
    <property type="match status" value="1"/>
</dbReference>
<dbReference type="RefSeq" id="WP_048035201.1">
    <property type="nucleotide sequence ID" value="NZ_CP030117.1"/>
</dbReference>
<dbReference type="InterPro" id="IPR002491">
    <property type="entry name" value="ABC_transptr_periplasmic_BD"/>
</dbReference>
<dbReference type="PROSITE" id="PS00041">
    <property type="entry name" value="HTH_ARAC_FAMILY_1"/>
    <property type="match status" value="1"/>
</dbReference>
<gene>
    <name evidence="6" type="ORF">AB432_028695</name>
</gene>
<keyword evidence="3" id="KW-0804">Transcription</keyword>
<name>A0A2Z4MQZ3_BREBE</name>
<reference evidence="6 7" key="1">
    <citation type="journal article" date="2015" name="Genome Announc.">
        <title>Draft Genome Sequence of Brevibacillus brevis DZQ7, a Plant Growth-Promoting Rhizobacterium with Broad-Spectrum Antimicrobial Activity.</title>
        <authorList>
            <person name="Hou Q."/>
            <person name="Wang C."/>
            <person name="Hou X."/>
            <person name="Xia Z."/>
            <person name="Ye J."/>
            <person name="Liu K."/>
            <person name="Liu H."/>
            <person name="Wang J."/>
            <person name="Guo H."/>
            <person name="Yu X."/>
            <person name="Yang Y."/>
            <person name="Du B."/>
            <person name="Ding Y."/>
        </authorList>
    </citation>
    <scope>NUCLEOTIDE SEQUENCE [LARGE SCALE GENOMIC DNA]</scope>
    <source>
        <strain evidence="6 7">DZQ7</strain>
    </source>
</reference>
<organism evidence="6 7">
    <name type="scientific">Brevibacillus brevis</name>
    <name type="common">Bacillus brevis</name>
    <dbReference type="NCBI Taxonomy" id="1393"/>
    <lineage>
        <taxon>Bacteria</taxon>
        <taxon>Bacillati</taxon>
        <taxon>Bacillota</taxon>
        <taxon>Bacilli</taxon>
        <taxon>Bacillales</taxon>
        <taxon>Paenibacillaceae</taxon>
        <taxon>Brevibacillus</taxon>
    </lineage>
</organism>
<dbReference type="Gene3D" id="1.10.10.60">
    <property type="entry name" value="Homeodomain-like"/>
    <property type="match status" value="2"/>
</dbReference>
<dbReference type="InterPro" id="IPR037923">
    <property type="entry name" value="HTH-like"/>
</dbReference>
<evidence type="ECO:0000313" key="6">
    <source>
        <dbReference type="EMBL" id="AWX58781.1"/>
    </source>
</evidence>
<dbReference type="PANTHER" id="PTHR43280">
    <property type="entry name" value="ARAC-FAMILY TRANSCRIPTIONAL REGULATOR"/>
    <property type="match status" value="1"/>
</dbReference>
<dbReference type="Pfam" id="PF01497">
    <property type="entry name" value="Peripla_BP_2"/>
    <property type="match status" value="1"/>
</dbReference>
<dbReference type="Proteomes" id="UP000036061">
    <property type="component" value="Chromosome"/>
</dbReference>
<protein>
    <submittedName>
        <fullName evidence="6">Helix-turn-helix domain-containing protein</fullName>
    </submittedName>
</protein>
<dbReference type="InterPro" id="IPR018060">
    <property type="entry name" value="HTH_AraC"/>
</dbReference>
<dbReference type="SUPFAM" id="SSF53807">
    <property type="entry name" value="Helical backbone' metal receptor"/>
    <property type="match status" value="1"/>
</dbReference>
<keyword evidence="1" id="KW-0805">Transcription regulation</keyword>
<dbReference type="InterPro" id="IPR009057">
    <property type="entry name" value="Homeodomain-like_sf"/>
</dbReference>
<dbReference type="EMBL" id="CP030117">
    <property type="protein sequence ID" value="AWX58781.1"/>
    <property type="molecule type" value="Genomic_DNA"/>
</dbReference>
<evidence type="ECO:0000256" key="3">
    <source>
        <dbReference type="ARBA" id="ARBA00023163"/>
    </source>
</evidence>
<accession>A0A2Z4MQZ3</accession>
<keyword evidence="2" id="KW-0238">DNA-binding</keyword>
<proteinExistence type="predicted"/>
<dbReference type="InterPro" id="IPR018062">
    <property type="entry name" value="HTH_AraC-typ_CS"/>
</dbReference>
<evidence type="ECO:0000259" key="5">
    <source>
        <dbReference type="PROSITE" id="PS50983"/>
    </source>
</evidence>
<feature type="domain" description="Fe/B12 periplasmic-binding" evidence="5">
    <location>
        <begin position="275"/>
        <end position="534"/>
    </location>
</feature>
<evidence type="ECO:0000256" key="1">
    <source>
        <dbReference type="ARBA" id="ARBA00023015"/>
    </source>
</evidence>
<evidence type="ECO:0000259" key="4">
    <source>
        <dbReference type="PROSITE" id="PS01124"/>
    </source>
</evidence>
<dbReference type="GO" id="GO:0003700">
    <property type="term" value="F:DNA-binding transcription factor activity"/>
    <property type="evidence" value="ECO:0007669"/>
    <property type="project" value="InterPro"/>
</dbReference>
<dbReference type="SUPFAM" id="SSF46689">
    <property type="entry name" value="Homeodomain-like"/>
    <property type="match status" value="2"/>
</dbReference>
<dbReference type="AlphaFoldDB" id="A0A2Z4MQZ3"/>
<dbReference type="Gene3D" id="3.40.50.1980">
    <property type="entry name" value="Nitrogenase molybdenum iron protein domain"/>
    <property type="match status" value="2"/>
</dbReference>
<dbReference type="SMART" id="SM00342">
    <property type="entry name" value="HTH_ARAC"/>
    <property type="match status" value="1"/>
</dbReference>
<evidence type="ECO:0000313" key="7">
    <source>
        <dbReference type="Proteomes" id="UP000036061"/>
    </source>
</evidence>
<feature type="domain" description="HTH araC/xylS-type" evidence="4">
    <location>
        <begin position="173"/>
        <end position="271"/>
    </location>
</feature>
<dbReference type="PANTHER" id="PTHR43280:SF2">
    <property type="entry name" value="HTH-TYPE TRANSCRIPTIONAL REGULATOR EXSA"/>
    <property type="match status" value="1"/>
</dbReference>
<evidence type="ECO:0000256" key="2">
    <source>
        <dbReference type="ARBA" id="ARBA00023125"/>
    </source>
</evidence>
<dbReference type="PROSITE" id="PS01124">
    <property type="entry name" value="HTH_ARAC_FAMILY_2"/>
    <property type="match status" value="1"/>
</dbReference>
<dbReference type="GO" id="GO:0043565">
    <property type="term" value="F:sequence-specific DNA binding"/>
    <property type="evidence" value="ECO:0007669"/>
    <property type="project" value="InterPro"/>
</dbReference>
<dbReference type="Pfam" id="PF12833">
    <property type="entry name" value="HTH_18"/>
    <property type="match status" value="1"/>
</dbReference>
<sequence length="548" mass="62726">MIGNTVLTPTPLFLLQDIQQVTLSPTEVWAFSGGSTHAVLIVTKGSGQLLNESDQATLLDESVLILSRESARQVRADTDEPLRFLVLYFDALQQQDQVTNAYSPSLSWHLDHSSCLFHQVDHGTELALTLYAHRQASDPLEAFHNQIRFQQLLHLIWSHAERQAAVETSSVVDQTISYIHTNYAEPITLDDLANRAGLTPRYYTEVFKKKVGKSPIEYLTSCRMEHAKTLLRESNKRLREVARLVGYADEFYFSRRFKQQVGMSPTVFVRMNQKQMAPVTFHYAEYLLALGIRPIGAPEEQVTYLREQLRMKEADEIVSLPENTPDLIESLQPTFILTESTGDCAAFSKIAPTIAFPWMGHDVFGHLNMLADVFGMKDRARMWLKQHEQKVLKAKRYIDAHILKEETFLILNVRPQSLLAYGARNIGHVLYKSLKLTPPKLIQEELTRNPNFWATTITEDQLSQYAADWLFVHIFDDDLSRAHFKELMKQDVWQRIPAVPKGQVVILDPIWFSYDPLSLDIQLEEAVQILTHTNTATLSKEKRNILHG</sequence>
<dbReference type="PROSITE" id="PS50983">
    <property type="entry name" value="FE_B12_PBP"/>
    <property type="match status" value="1"/>
</dbReference>